<reference evidence="2 3" key="1">
    <citation type="journal article" date="2021" name="Elife">
        <title>Chloroplast acquisition without the gene transfer in kleptoplastic sea slugs, Plakobranchus ocellatus.</title>
        <authorList>
            <person name="Maeda T."/>
            <person name="Takahashi S."/>
            <person name="Yoshida T."/>
            <person name="Shimamura S."/>
            <person name="Takaki Y."/>
            <person name="Nagai Y."/>
            <person name="Toyoda A."/>
            <person name="Suzuki Y."/>
            <person name="Arimoto A."/>
            <person name="Ishii H."/>
            <person name="Satoh N."/>
            <person name="Nishiyama T."/>
            <person name="Hasebe M."/>
            <person name="Maruyama T."/>
            <person name="Minagawa J."/>
            <person name="Obokata J."/>
            <person name="Shigenobu S."/>
        </authorList>
    </citation>
    <scope>NUCLEOTIDE SEQUENCE [LARGE SCALE GENOMIC DNA]</scope>
</reference>
<keyword evidence="3" id="KW-1185">Reference proteome</keyword>
<dbReference type="Proteomes" id="UP000735302">
    <property type="component" value="Unassembled WGS sequence"/>
</dbReference>
<evidence type="ECO:0000313" key="3">
    <source>
        <dbReference type="Proteomes" id="UP000735302"/>
    </source>
</evidence>
<gene>
    <name evidence="2" type="ORF">PoB_006512100</name>
</gene>
<accession>A0AAV4D3G2</accession>
<dbReference type="EMBL" id="BLXT01007329">
    <property type="protein sequence ID" value="GFO38616.1"/>
    <property type="molecule type" value="Genomic_DNA"/>
</dbReference>
<evidence type="ECO:0000313" key="2">
    <source>
        <dbReference type="EMBL" id="GFO38616.1"/>
    </source>
</evidence>
<comment type="caution">
    <text evidence="2">The sequence shown here is derived from an EMBL/GenBank/DDBJ whole genome shotgun (WGS) entry which is preliminary data.</text>
</comment>
<name>A0AAV4D3G2_9GAST</name>
<dbReference type="AlphaFoldDB" id="A0AAV4D3G2"/>
<proteinExistence type="predicted"/>
<feature type="region of interest" description="Disordered" evidence="1">
    <location>
        <begin position="72"/>
        <end position="96"/>
    </location>
</feature>
<evidence type="ECO:0000256" key="1">
    <source>
        <dbReference type="SAM" id="MobiDB-lite"/>
    </source>
</evidence>
<sequence>MITCNVKWSNSEQIFRANAKHALILSDQARHGWSSNVIVCAMPGNRHWTFRRLATTALEQKAMAAKHLRHEYSRKHVEHVPPTSHSEGEKPASTFR</sequence>
<protein>
    <submittedName>
        <fullName evidence="2">Uncharacterized protein</fullName>
    </submittedName>
</protein>
<organism evidence="2 3">
    <name type="scientific">Plakobranchus ocellatus</name>
    <dbReference type="NCBI Taxonomy" id="259542"/>
    <lineage>
        <taxon>Eukaryota</taxon>
        <taxon>Metazoa</taxon>
        <taxon>Spiralia</taxon>
        <taxon>Lophotrochozoa</taxon>
        <taxon>Mollusca</taxon>
        <taxon>Gastropoda</taxon>
        <taxon>Heterobranchia</taxon>
        <taxon>Euthyneura</taxon>
        <taxon>Panpulmonata</taxon>
        <taxon>Sacoglossa</taxon>
        <taxon>Placobranchoidea</taxon>
        <taxon>Plakobranchidae</taxon>
        <taxon>Plakobranchus</taxon>
    </lineage>
</organism>